<keyword evidence="3" id="KW-1003">Cell membrane</keyword>
<keyword evidence="4 7" id="KW-0812">Transmembrane</keyword>
<evidence type="ECO:0000313" key="10">
    <source>
        <dbReference type="EMBL" id="MBB5832539.1"/>
    </source>
</evidence>
<keyword evidence="2 7" id="KW-0813">Transport</keyword>
<feature type="compositionally biased region" description="Low complexity" evidence="8">
    <location>
        <begin position="1"/>
        <end position="13"/>
    </location>
</feature>
<evidence type="ECO:0000256" key="1">
    <source>
        <dbReference type="ARBA" id="ARBA00004651"/>
    </source>
</evidence>
<dbReference type="SUPFAM" id="SSF161098">
    <property type="entry name" value="MetI-like"/>
    <property type="match status" value="1"/>
</dbReference>
<dbReference type="Proteomes" id="UP000588158">
    <property type="component" value="Unassembled WGS sequence"/>
</dbReference>
<dbReference type="PROSITE" id="PS50928">
    <property type="entry name" value="ABC_TM1"/>
    <property type="match status" value="1"/>
</dbReference>
<sequence>MTTSTAAAEKNPAPAAPPRRPRRPLPRWALGALGTLGVIAVWWLLAATVLSGAGAAQGGAIPTPGAIVAQFAADGWSYYSRNASVTLAEAGLGYLAGNALALLLAGVVMVVPALERIITQLGVISYCLPLVAIGPIIFIVLGPPTSGAPSGTAVVLAALSVFFTTLVGSILGLRSADKAALDVITVYGGTRLTQLRKVQIISALPSVLNSLKIAAPGALLGAVLGEYVGGVDRGLGPAMVNAQQSLEIERVWGVALVCGLLAGGAFAALALLARFATPWAAGTEGGRS</sequence>
<dbReference type="GO" id="GO:0005886">
    <property type="term" value="C:plasma membrane"/>
    <property type="evidence" value="ECO:0007669"/>
    <property type="project" value="UniProtKB-SubCell"/>
</dbReference>
<evidence type="ECO:0000313" key="11">
    <source>
        <dbReference type="Proteomes" id="UP000588158"/>
    </source>
</evidence>
<evidence type="ECO:0000256" key="3">
    <source>
        <dbReference type="ARBA" id="ARBA00022475"/>
    </source>
</evidence>
<accession>A0A841ABF0</accession>
<evidence type="ECO:0000256" key="2">
    <source>
        <dbReference type="ARBA" id="ARBA00022448"/>
    </source>
</evidence>
<evidence type="ECO:0000256" key="5">
    <source>
        <dbReference type="ARBA" id="ARBA00022989"/>
    </source>
</evidence>
<feature type="transmembrane region" description="Helical" evidence="7">
    <location>
        <begin position="153"/>
        <end position="173"/>
    </location>
</feature>
<evidence type="ECO:0000256" key="8">
    <source>
        <dbReference type="SAM" id="MobiDB-lite"/>
    </source>
</evidence>
<dbReference type="Pfam" id="PF00528">
    <property type="entry name" value="BPD_transp_1"/>
    <property type="match status" value="1"/>
</dbReference>
<dbReference type="PANTHER" id="PTHR30151:SF20">
    <property type="entry name" value="ABC TRANSPORTER PERMEASE PROTEIN HI_0355-RELATED"/>
    <property type="match status" value="1"/>
</dbReference>
<keyword evidence="6 7" id="KW-0472">Membrane</keyword>
<dbReference type="RefSeq" id="WP_184325848.1">
    <property type="nucleotide sequence ID" value="NZ_JACHLZ010000001.1"/>
</dbReference>
<keyword evidence="11" id="KW-1185">Reference proteome</keyword>
<gene>
    <name evidence="10" type="ORF">HNR70_002352</name>
</gene>
<dbReference type="AlphaFoldDB" id="A0A841ABF0"/>
<dbReference type="EMBL" id="JACHLZ010000001">
    <property type="protein sequence ID" value="MBB5832539.1"/>
    <property type="molecule type" value="Genomic_DNA"/>
</dbReference>
<organism evidence="10 11">
    <name type="scientific">Brachybacterium aquaticum</name>
    <dbReference type="NCBI Taxonomy" id="1432564"/>
    <lineage>
        <taxon>Bacteria</taxon>
        <taxon>Bacillati</taxon>
        <taxon>Actinomycetota</taxon>
        <taxon>Actinomycetes</taxon>
        <taxon>Micrococcales</taxon>
        <taxon>Dermabacteraceae</taxon>
        <taxon>Brachybacterium</taxon>
    </lineage>
</organism>
<name>A0A841ABF0_9MICO</name>
<dbReference type="PANTHER" id="PTHR30151">
    <property type="entry name" value="ALKANE SULFONATE ABC TRANSPORTER-RELATED, MEMBRANE SUBUNIT"/>
    <property type="match status" value="1"/>
</dbReference>
<feature type="domain" description="ABC transmembrane type-1" evidence="9">
    <location>
        <begin position="79"/>
        <end position="273"/>
    </location>
</feature>
<dbReference type="InterPro" id="IPR035906">
    <property type="entry name" value="MetI-like_sf"/>
</dbReference>
<dbReference type="InterPro" id="IPR000515">
    <property type="entry name" value="MetI-like"/>
</dbReference>
<keyword evidence="5 7" id="KW-1133">Transmembrane helix</keyword>
<comment type="similarity">
    <text evidence="7">Belongs to the binding-protein-dependent transport system permease family.</text>
</comment>
<comment type="caution">
    <text evidence="10">The sequence shown here is derived from an EMBL/GenBank/DDBJ whole genome shotgun (WGS) entry which is preliminary data.</text>
</comment>
<proteinExistence type="inferred from homology"/>
<feature type="transmembrane region" description="Helical" evidence="7">
    <location>
        <begin position="251"/>
        <end position="273"/>
    </location>
</feature>
<evidence type="ECO:0000256" key="7">
    <source>
        <dbReference type="RuleBase" id="RU363032"/>
    </source>
</evidence>
<evidence type="ECO:0000256" key="4">
    <source>
        <dbReference type="ARBA" id="ARBA00022692"/>
    </source>
</evidence>
<evidence type="ECO:0000259" key="9">
    <source>
        <dbReference type="PROSITE" id="PS50928"/>
    </source>
</evidence>
<evidence type="ECO:0000256" key="6">
    <source>
        <dbReference type="ARBA" id="ARBA00023136"/>
    </source>
</evidence>
<protein>
    <submittedName>
        <fullName evidence="10">ABC-type nitrate/sulfonate/bicarbonate transport system permease component</fullName>
    </submittedName>
</protein>
<feature type="transmembrane region" description="Helical" evidence="7">
    <location>
        <begin position="28"/>
        <end position="45"/>
    </location>
</feature>
<feature type="transmembrane region" description="Helical" evidence="7">
    <location>
        <begin position="92"/>
        <end position="114"/>
    </location>
</feature>
<comment type="subcellular location">
    <subcellularLocation>
        <location evidence="1 7">Cell membrane</location>
        <topology evidence="1 7">Multi-pass membrane protein</topology>
    </subcellularLocation>
</comment>
<feature type="transmembrane region" description="Helical" evidence="7">
    <location>
        <begin position="121"/>
        <end position="141"/>
    </location>
</feature>
<dbReference type="Gene3D" id="1.10.3720.10">
    <property type="entry name" value="MetI-like"/>
    <property type="match status" value="1"/>
</dbReference>
<dbReference type="GO" id="GO:0055085">
    <property type="term" value="P:transmembrane transport"/>
    <property type="evidence" value="ECO:0007669"/>
    <property type="project" value="InterPro"/>
</dbReference>
<reference evidence="10 11" key="1">
    <citation type="submission" date="2020-08" db="EMBL/GenBank/DDBJ databases">
        <title>Sequencing the genomes of 1000 actinobacteria strains.</title>
        <authorList>
            <person name="Klenk H.-P."/>
        </authorList>
    </citation>
    <scope>NUCLEOTIDE SEQUENCE [LARGE SCALE GENOMIC DNA]</scope>
    <source>
        <strain evidence="10 11">DSM 28796</strain>
    </source>
</reference>
<feature type="region of interest" description="Disordered" evidence="8">
    <location>
        <begin position="1"/>
        <end position="22"/>
    </location>
</feature>